<dbReference type="AlphaFoldDB" id="A0A7L2IV93"/>
<accession>A0A7L2IV93</accession>
<feature type="domain" description="Fibronectin type-III" evidence="1">
    <location>
        <begin position="1"/>
        <end position="72"/>
    </location>
</feature>
<dbReference type="EMBL" id="VWYK01114769">
    <property type="protein sequence ID" value="NXR14902.1"/>
    <property type="molecule type" value="Genomic_DNA"/>
</dbReference>
<proteinExistence type="predicted"/>
<evidence type="ECO:0000313" key="3">
    <source>
        <dbReference type="Proteomes" id="UP000536381"/>
    </source>
</evidence>
<dbReference type="InterPro" id="IPR036116">
    <property type="entry name" value="FN3_sf"/>
</dbReference>
<dbReference type="Pfam" id="PF00041">
    <property type="entry name" value="fn3"/>
    <property type="match status" value="1"/>
</dbReference>
<dbReference type="InterPro" id="IPR003961">
    <property type="entry name" value="FN3_dom"/>
</dbReference>
<dbReference type="CDD" id="cd00063">
    <property type="entry name" value="FN3"/>
    <property type="match status" value="1"/>
</dbReference>
<comment type="caution">
    <text evidence="2">The sequence shown here is derived from an EMBL/GenBank/DDBJ whole genome shotgun (WGS) entry which is preliminary data.</text>
</comment>
<dbReference type="InterPro" id="IPR013783">
    <property type="entry name" value="Ig-like_fold"/>
</dbReference>
<dbReference type="Proteomes" id="UP000536381">
    <property type="component" value="Unassembled WGS sequence"/>
</dbReference>
<keyword evidence="3" id="KW-1185">Reference proteome</keyword>
<protein>
    <submittedName>
        <fullName evidence="2">DCC protein</fullName>
    </submittedName>
</protein>
<evidence type="ECO:0000259" key="1">
    <source>
        <dbReference type="PROSITE" id="PS50853"/>
    </source>
</evidence>
<name>A0A7L2IV93_9PICI</name>
<dbReference type="Gene3D" id="2.60.40.10">
    <property type="entry name" value="Immunoglobulins"/>
    <property type="match status" value="1"/>
</dbReference>
<dbReference type="PROSITE" id="PS50853">
    <property type="entry name" value="FN3"/>
    <property type="match status" value="1"/>
</dbReference>
<reference evidence="2 3" key="1">
    <citation type="submission" date="2019-09" db="EMBL/GenBank/DDBJ databases">
        <title>Bird 10,000 Genomes (B10K) Project - Family phase.</title>
        <authorList>
            <person name="Zhang G."/>
        </authorList>
    </citation>
    <scope>NUCLEOTIDE SEQUENCE [LARGE SCALE GENOMIC DNA]</scope>
    <source>
        <strain evidence="2">B10K-DU-001-42</strain>
        <tissue evidence="2">Muscle</tissue>
    </source>
</reference>
<dbReference type="OrthoDB" id="114660at2759"/>
<organism evidence="2 3">
    <name type="scientific">Semnornis frantzii</name>
    <dbReference type="NCBI Taxonomy" id="91796"/>
    <lineage>
        <taxon>Eukaryota</taxon>
        <taxon>Metazoa</taxon>
        <taxon>Chordata</taxon>
        <taxon>Craniata</taxon>
        <taxon>Vertebrata</taxon>
        <taxon>Euteleostomi</taxon>
        <taxon>Archelosauria</taxon>
        <taxon>Archosauria</taxon>
        <taxon>Dinosauria</taxon>
        <taxon>Saurischia</taxon>
        <taxon>Theropoda</taxon>
        <taxon>Coelurosauria</taxon>
        <taxon>Aves</taxon>
        <taxon>Neognathae</taxon>
        <taxon>Neoaves</taxon>
        <taxon>Telluraves</taxon>
        <taxon>Coraciimorphae</taxon>
        <taxon>Piciformes</taxon>
        <taxon>Ramphastidae</taxon>
        <taxon>Semnornis</taxon>
    </lineage>
</organism>
<sequence>DPPAYVNGPVQGYRIFCTETATGREQAVEVEGLSYRLEGLKKFTEYKLRFLAFNRYGPGVSSQDLVVTTLSDGKLGMEVHQAGPGGF</sequence>
<feature type="non-terminal residue" evidence="2">
    <location>
        <position position="1"/>
    </location>
</feature>
<dbReference type="SUPFAM" id="SSF49265">
    <property type="entry name" value="Fibronectin type III"/>
    <property type="match status" value="1"/>
</dbReference>
<evidence type="ECO:0000313" key="2">
    <source>
        <dbReference type="EMBL" id="NXR14902.1"/>
    </source>
</evidence>
<feature type="non-terminal residue" evidence="2">
    <location>
        <position position="87"/>
    </location>
</feature>
<gene>
    <name evidence="2" type="primary">Dcc</name>
    <name evidence="2" type="ORF">SEMFRA_R11669</name>
</gene>